<proteinExistence type="predicted"/>
<sequence length="223" mass="23795">MKTIETIPSFRHIRSQAIVCLLVIGAAISSNVAVGAESAQPTQDGPHYATGDSWTYELSDLLTGSKHTVTQTVTLVHADGSALLQIAGGGRLELTPEANVIRIKSDRKACDVGLHFPLQVGTRHEVDCTTTATTGQTVVLRGQSEIEDVETVNTKAGSFSAIKIKTTGTWSPLSGYGGGPMEETRWYAPAVKRVVRDEYQIRLAGKGTPVTKSSELVGYSVKP</sequence>
<dbReference type="EMBL" id="SMOD01000096">
    <property type="protein sequence ID" value="TDG01900.1"/>
    <property type="molecule type" value="Genomic_DNA"/>
</dbReference>
<comment type="caution">
    <text evidence="1">The sequence shown here is derived from an EMBL/GenBank/DDBJ whole genome shotgun (WGS) entry which is preliminary data.</text>
</comment>
<reference evidence="1 2" key="1">
    <citation type="submission" date="2019-03" db="EMBL/GenBank/DDBJ databases">
        <title>Paraburkholderia sp. isolated from native Mimosa gymnas in Guartela State Park, Brazil.</title>
        <authorList>
            <person name="Paulitsch F."/>
            <person name="Hungria M."/>
            <person name="Delamuta J.R.M."/>
            <person name="Ribeiro R.A."/>
            <person name="Dall'Agnol R."/>
            <person name="Silva J.S.B."/>
        </authorList>
    </citation>
    <scope>NUCLEOTIDE SEQUENCE [LARGE SCALE GENOMIC DNA]</scope>
    <source>
        <strain evidence="1 2">CNPSo 3008</strain>
    </source>
</reference>
<dbReference type="RefSeq" id="WP_133191047.1">
    <property type="nucleotide sequence ID" value="NZ_SMOD01000096.1"/>
</dbReference>
<dbReference type="Proteomes" id="UP000295606">
    <property type="component" value="Unassembled WGS sequence"/>
</dbReference>
<dbReference type="Gene3D" id="2.40.360.20">
    <property type="match status" value="1"/>
</dbReference>
<dbReference type="AlphaFoldDB" id="A0A4R5L2E3"/>
<evidence type="ECO:0000313" key="2">
    <source>
        <dbReference type="Proteomes" id="UP000295606"/>
    </source>
</evidence>
<accession>A0A4R5L2E3</accession>
<organism evidence="1 2">
    <name type="scientific">Paraburkholderia guartelaensis</name>
    <dbReference type="NCBI Taxonomy" id="2546446"/>
    <lineage>
        <taxon>Bacteria</taxon>
        <taxon>Pseudomonadati</taxon>
        <taxon>Pseudomonadota</taxon>
        <taxon>Betaproteobacteria</taxon>
        <taxon>Burkholderiales</taxon>
        <taxon>Burkholderiaceae</taxon>
        <taxon>Paraburkholderia</taxon>
    </lineage>
</organism>
<dbReference type="OrthoDB" id="574237at2"/>
<name>A0A4R5L2E3_9BURK</name>
<evidence type="ECO:0000313" key="1">
    <source>
        <dbReference type="EMBL" id="TDG01900.1"/>
    </source>
</evidence>
<protein>
    <submittedName>
        <fullName evidence="1">Uncharacterized protein</fullName>
    </submittedName>
</protein>
<gene>
    <name evidence="1" type="ORF">E1N52_42590</name>
</gene>